<evidence type="ECO:0000256" key="2">
    <source>
        <dbReference type="SAM" id="SignalP"/>
    </source>
</evidence>
<evidence type="ECO:0000259" key="3">
    <source>
        <dbReference type="SMART" id="SM00645"/>
    </source>
</evidence>
<name>A0A848P500_9RALS</name>
<dbReference type="Gene3D" id="3.90.70.10">
    <property type="entry name" value="Cysteine proteinases"/>
    <property type="match status" value="1"/>
</dbReference>
<comment type="similarity">
    <text evidence="1">Belongs to the peptidase C1 family.</text>
</comment>
<dbReference type="PROSITE" id="PS00639">
    <property type="entry name" value="THIOL_PROTEASE_HIS"/>
    <property type="match status" value="1"/>
</dbReference>
<dbReference type="SMART" id="SM00645">
    <property type="entry name" value="Pept_C1"/>
    <property type="match status" value="1"/>
</dbReference>
<keyword evidence="2" id="KW-0732">Signal</keyword>
<gene>
    <name evidence="4" type="ORF">HGR00_22830</name>
</gene>
<dbReference type="AlphaFoldDB" id="A0A848P500"/>
<dbReference type="InterPro" id="IPR013128">
    <property type="entry name" value="Peptidase_C1A"/>
</dbReference>
<dbReference type="EMBL" id="JABBZM010000025">
    <property type="protein sequence ID" value="NMV40750.1"/>
    <property type="molecule type" value="Genomic_DNA"/>
</dbReference>
<organism evidence="4 5">
    <name type="scientific">Ralstonia insidiosa</name>
    <dbReference type="NCBI Taxonomy" id="190721"/>
    <lineage>
        <taxon>Bacteria</taxon>
        <taxon>Pseudomonadati</taxon>
        <taxon>Pseudomonadota</taxon>
        <taxon>Betaproteobacteria</taxon>
        <taxon>Burkholderiales</taxon>
        <taxon>Burkholderiaceae</taxon>
        <taxon>Ralstonia</taxon>
    </lineage>
</organism>
<evidence type="ECO:0000256" key="1">
    <source>
        <dbReference type="ARBA" id="ARBA00008455"/>
    </source>
</evidence>
<accession>A0A848P500</accession>
<evidence type="ECO:0000313" key="5">
    <source>
        <dbReference type="Proteomes" id="UP000575469"/>
    </source>
</evidence>
<dbReference type="InterPro" id="IPR025660">
    <property type="entry name" value="Pept_his_AS"/>
</dbReference>
<dbReference type="CDD" id="cd02619">
    <property type="entry name" value="Peptidase_C1"/>
    <property type="match status" value="1"/>
</dbReference>
<proteinExistence type="inferred from homology"/>
<protein>
    <recommendedName>
        <fullName evidence="3">Peptidase C1A papain C-terminal domain-containing protein</fullName>
    </recommendedName>
</protein>
<feature type="signal peptide" evidence="2">
    <location>
        <begin position="1"/>
        <end position="22"/>
    </location>
</feature>
<comment type="caution">
    <text evidence="4">The sequence shown here is derived from an EMBL/GenBank/DDBJ whole genome shotgun (WGS) entry which is preliminary data.</text>
</comment>
<evidence type="ECO:0000313" key="4">
    <source>
        <dbReference type="EMBL" id="NMV40750.1"/>
    </source>
</evidence>
<sequence length="550" mass="59303">MRRKPVLFALLVWGALAAPAYAQTHHATGLIDDDPVALASVPFRPMYRAYLPPQADVIAYLPAVRSQGEQGSCTAWAAGYNAMSLLFNQKLSADSAASGGLKPRKIEFSPAYVFNLIHRGRCEGGTSVVAALDTIRDHGLVPYGSLPYDQQSCSALPSAAAVEEGKNKRLISYSRIDGDHKAVLEKMRGAIYAHKPVIVGMYTGDMASAFQTYNGGDIFRARLPHENAHAMVVVGYDDASQTFTVANSWGPQWGDKGFLHIDYQALLENLSGPTFVIDEIDDAGVRSILNSAPLNVEPEPKPAPVPVIEPPKPAPVAHDALPTVDDLKTQVMQLAQKPSCSAIRTQVSANRDIVLSGFVGAQADADALLRYVSGLPTHGRVQSQVQVHPWPQCEAYLNFEQELQDGGGLGVKLMDHASVPYTQGDTLSLQVTAPSFPSYLYVAYLQASGEVVYLSWPEPLAPKPTTPKTKLVFGGGKNGQPIYRVSKPFGDEMVIVIAASKPLFPGALPDHDNDREFLTKFRTAFLAGGVKRHVAVAVLPIKTIAKESNP</sequence>
<feature type="chain" id="PRO_5032809428" description="Peptidase C1A papain C-terminal domain-containing protein" evidence="2">
    <location>
        <begin position="23"/>
        <end position="550"/>
    </location>
</feature>
<dbReference type="InterPro" id="IPR038765">
    <property type="entry name" value="Papain-like_cys_pep_sf"/>
</dbReference>
<dbReference type="RefSeq" id="WP_169341323.1">
    <property type="nucleotide sequence ID" value="NZ_JABBZM010000025.1"/>
</dbReference>
<dbReference type="Proteomes" id="UP000575469">
    <property type="component" value="Unassembled WGS sequence"/>
</dbReference>
<dbReference type="Pfam" id="PF00112">
    <property type="entry name" value="Peptidase_C1"/>
    <property type="match status" value="1"/>
</dbReference>
<reference evidence="4 5" key="1">
    <citation type="submission" date="2020-04" db="EMBL/GenBank/DDBJ databases">
        <title>Ralstonia insidiosa genome sequencing and assembly.</title>
        <authorList>
            <person name="Martins R.C.R."/>
            <person name="Perdigao-Neto L.V."/>
            <person name="Levin A.S.S."/>
            <person name="Costa S.F."/>
        </authorList>
    </citation>
    <scope>NUCLEOTIDE SEQUENCE [LARGE SCALE GENOMIC DNA]</scope>
    <source>
        <strain evidence="4 5">5047</strain>
    </source>
</reference>
<dbReference type="InterPro" id="IPR000668">
    <property type="entry name" value="Peptidase_C1A_C"/>
</dbReference>
<dbReference type="GO" id="GO:0006508">
    <property type="term" value="P:proteolysis"/>
    <property type="evidence" value="ECO:0007669"/>
    <property type="project" value="InterPro"/>
</dbReference>
<dbReference type="SUPFAM" id="SSF54001">
    <property type="entry name" value="Cysteine proteinases"/>
    <property type="match status" value="1"/>
</dbReference>
<feature type="domain" description="Peptidase C1A papain C-terminal" evidence="3">
    <location>
        <begin position="51"/>
        <end position="274"/>
    </location>
</feature>
<dbReference type="GO" id="GO:0008234">
    <property type="term" value="F:cysteine-type peptidase activity"/>
    <property type="evidence" value="ECO:0007669"/>
    <property type="project" value="InterPro"/>
</dbReference>
<dbReference type="PANTHER" id="PTHR12411">
    <property type="entry name" value="CYSTEINE PROTEASE FAMILY C1-RELATED"/>
    <property type="match status" value="1"/>
</dbReference>